<protein>
    <recommendedName>
        <fullName evidence="11">Cytochrome P450</fullName>
    </recommendedName>
</protein>
<keyword evidence="8" id="KW-0503">Monooxygenase</keyword>
<keyword evidence="7 8" id="KW-0349">Heme</keyword>
<keyword evidence="5 8" id="KW-0560">Oxidoreductase</keyword>
<evidence type="ECO:0008006" key="11">
    <source>
        <dbReference type="Google" id="ProtNLM"/>
    </source>
</evidence>
<dbReference type="GO" id="GO:0016020">
    <property type="term" value="C:membrane"/>
    <property type="evidence" value="ECO:0007669"/>
    <property type="project" value="UniProtKB-SubCell"/>
</dbReference>
<dbReference type="Gene3D" id="1.10.630.10">
    <property type="entry name" value="Cytochrome P450"/>
    <property type="match status" value="1"/>
</dbReference>
<evidence type="ECO:0000256" key="8">
    <source>
        <dbReference type="RuleBase" id="RU000461"/>
    </source>
</evidence>
<dbReference type="PRINTS" id="PR00385">
    <property type="entry name" value="P450"/>
</dbReference>
<dbReference type="GO" id="GO:0016705">
    <property type="term" value="F:oxidoreductase activity, acting on paired donors, with incorporation or reduction of molecular oxygen"/>
    <property type="evidence" value="ECO:0007669"/>
    <property type="project" value="InterPro"/>
</dbReference>
<dbReference type="eggNOG" id="KOG0157">
    <property type="taxonomic scope" value="Eukaryota"/>
</dbReference>
<dbReference type="PROSITE" id="PS00086">
    <property type="entry name" value="CYTOCHROME_P450"/>
    <property type="match status" value="1"/>
</dbReference>
<feature type="binding site" description="axial binding residue" evidence="7">
    <location>
        <position position="186"/>
    </location>
    <ligand>
        <name>heme</name>
        <dbReference type="ChEBI" id="CHEBI:30413"/>
    </ligand>
    <ligandPart>
        <name>Fe</name>
        <dbReference type="ChEBI" id="CHEBI:18248"/>
    </ligandPart>
</feature>
<evidence type="ECO:0000313" key="10">
    <source>
        <dbReference type="Proteomes" id="UP000030748"/>
    </source>
</evidence>
<gene>
    <name evidence="9" type="ORF">MIMGU_mgv1a012477mg</name>
</gene>
<dbReference type="GO" id="GO:0005506">
    <property type="term" value="F:iron ion binding"/>
    <property type="evidence" value="ECO:0007669"/>
    <property type="project" value="InterPro"/>
</dbReference>
<organism evidence="9 10">
    <name type="scientific">Erythranthe guttata</name>
    <name type="common">Yellow monkey flower</name>
    <name type="synonym">Mimulus guttatus</name>
    <dbReference type="NCBI Taxonomy" id="4155"/>
    <lineage>
        <taxon>Eukaryota</taxon>
        <taxon>Viridiplantae</taxon>
        <taxon>Streptophyta</taxon>
        <taxon>Embryophyta</taxon>
        <taxon>Tracheophyta</taxon>
        <taxon>Spermatophyta</taxon>
        <taxon>Magnoliopsida</taxon>
        <taxon>eudicotyledons</taxon>
        <taxon>Gunneridae</taxon>
        <taxon>Pentapetalae</taxon>
        <taxon>asterids</taxon>
        <taxon>lamiids</taxon>
        <taxon>Lamiales</taxon>
        <taxon>Phrymaceae</taxon>
        <taxon>Erythranthe</taxon>
    </lineage>
</organism>
<comment type="subcellular location">
    <subcellularLocation>
        <location evidence="1">Membrane</location>
        <topology evidence="1">Single-pass membrane protein</topology>
    </subcellularLocation>
</comment>
<keyword evidence="10" id="KW-1185">Reference proteome</keyword>
<evidence type="ECO:0000256" key="7">
    <source>
        <dbReference type="PIRSR" id="PIRSR602401-1"/>
    </source>
</evidence>
<evidence type="ECO:0000313" key="9">
    <source>
        <dbReference type="EMBL" id="EYU33897.1"/>
    </source>
</evidence>
<dbReference type="InterPro" id="IPR017972">
    <property type="entry name" value="Cyt_P450_CS"/>
</dbReference>
<comment type="similarity">
    <text evidence="8">Belongs to the cytochrome P450 family.</text>
</comment>
<evidence type="ECO:0000256" key="6">
    <source>
        <dbReference type="ARBA" id="ARBA00023004"/>
    </source>
</evidence>
<sequence length="249" mass="28654">MEKQETLDNHQDLITRFLSMTDDDVANPSPLLSDDEIVDNCTIAMIAGHDTTSVLLTFLIKLLSEHPHVYQTVLNEQEEIANRKGSLDEPLTWEDLAKMKYTWKVATETLRMNPPIFCSFRRVVQDFELGGYTIPKGWQVFWTAFMTHMDESIYPDPSTFNPARFDNQGAAPPYSFMAFGGGPRMCPGYEFARIETLTMVHYLVTRFQWKLSLEENLFGRAPLPFFHQGLPIQVKIKKPLHDDNDDVIM</sequence>
<evidence type="ECO:0000256" key="1">
    <source>
        <dbReference type="ARBA" id="ARBA00004167"/>
    </source>
</evidence>
<dbReference type="Pfam" id="PF00067">
    <property type="entry name" value="p450"/>
    <property type="match status" value="1"/>
</dbReference>
<dbReference type="PANTHER" id="PTHR24286">
    <property type="entry name" value="CYTOCHROME P450 26"/>
    <property type="match status" value="1"/>
</dbReference>
<dbReference type="PhylomeDB" id="A0A022QZ74"/>
<keyword evidence="4" id="KW-1133">Transmembrane helix</keyword>
<reference evidence="9 10" key="1">
    <citation type="journal article" date="2013" name="Proc. Natl. Acad. Sci. U.S.A.">
        <title>Fine-scale variation in meiotic recombination in Mimulus inferred from population shotgun sequencing.</title>
        <authorList>
            <person name="Hellsten U."/>
            <person name="Wright K.M."/>
            <person name="Jenkins J."/>
            <person name="Shu S."/>
            <person name="Yuan Y."/>
            <person name="Wessler S.R."/>
            <person name="Schmutz J."/>
            <person name="Willis J.H."/>
            <person name="Rokhsar D.S."/>
        </authorList>
    </citation>
    <scope>NUCLEOTIDE SEQUENCE [LARGE SCALE GENOMIC DNA]</scope>
    <source>
        <strain evidence="10">cv. DUN x IM62</strain>
    </source>
</reference>
<evidence type="ECO:0000256" key="2">
    <source>
        <dbReference type="ARBA" id="ARBA00022692"/>
    </source>
</evidence>
<dbReference type="GO" id="GO:0020037">
    <property type="term" value="F:heme binding"/>
    <property type="evidence" value="ECO:0007669"/>
    <property type="project" value="InterPro"/>
</dbReference>
<evidence type="ECO:0000256" key="4">
    <source>
        <dbReference type="ARBA" id="ARBA00022989"/>
    </source>
</evidence>
<keyword evidence="2" id="KW-0812">Transmembrane</keyword>
<dbReference type="GO" id="GO:0004497">
    <property type="term" value="F:monooxygenase activity"/>
    <property type="evidence" value="ECO:0000318"/>
    <property type="project" value="GO_Central"/>
</dbReference>
<dbReference type="PANTHER" id="PTHR24286:SF217">
    <property type="entry name" value="OS07G0520300 PROTEIN"/>
    <property type="match status" value="1"/>
</dbReference>
<evidence type="ECO:0000256" key="5">
    <source>
        <dbReference type="ARBA" id="ARBA00023002"/>
    </source>
</evidence>
<dbReference type="SUPFAM" id="SSF48264">
    <property type="entry name" value="Cytochrome P450"/>
    <property type="match status" value="1"/>
</dbReference>
<dbReference type="InterPro" id="IPR002401">
    <property type="entry name" value="Cyt_P450_E_grp-I"/>
</dbReference>
<evidence type="ECO:0000256" key="3">
    <source>
        <dbReference type="ARBA" id="ARBA00022723"/>
    </source>
</evidence>
<comment type="cofactor">
    <cofactor evidence="7">
        <name>heme</name>
        <dbReference type="ChEBI" id="CHEBI:30413"/>
    </cofactor>
</comment>
<dbReference type="STRING" id="4155.A0A022QZ74"/>
<dbReference type="Proteomes" id="UP000030748">
    <property type="component" value="Unassembled WGS sequence"/>
</dbReference>
<dbReference type="OrthoDB" id="3945418at2759"/>
<dbReference type="InterPro" id="IPR036396">
    <property type="entry name" value="Cyt_P450_sf"/>
</dbReference>
<keyword evidence="6 7" id="KW-0408">Iron</keyword>
<proteinExistence type="inferred from homology"/>
<dbReference type="PRINTS" id="PR00463">
    <property type="entry name" value="EP450I"/>
</dbReference>
<dbReference type="InterPro" id="IPR001128">
    <property type="entry name" value="Cyt_P450"/>
</dbReference>
<keyword evidence="4" id="KW-0472">Membrane</keyword>
<name>A0A022QZ74_ERYGU</name>
<keyword evidence="3 7" id="KW-0479">Metal-binding</keyword>
<accession>A0A022QZ74</accession>
<dbReference type="OMA" id="DNCTIAM"/>
<dbReference type="AlphaFoldDB" id="A0A022QZ74"/>
<dbReference type="EMBL" id="KI630752">
    <property type="protein sequence ID" value="EYU33897.1"/>
    <property type="molecule type" value="Genomic_DNA"/>
</dbReference>
<dbReference type="KEGG" id="egt:105961912"/>